<proteinExistence type="predicted"/>
<sequence>MGASVAVGGVVAVTTVAGSERTVQDEIHTAVVRPRSTANLEKSSSTPARRYWTCCASGRVCPAPRRPATTVRAVLHGAGRRSADQLLPDSGGHARGCPDHHHRGLAVRAADSILCNKRSSMRTPSSAATAPPAKSCPASVVSPKGTRFARGNTRVDERQHLSLRCLPNIVKAVATVARDR</sequence>
<evidence type="ECO:0000313" key="2">
    <source>
        <dbReference type="Proteomes" id="UP000188532"/>
    </source>
</evidence>
<name>A0A1V3WJJ0_MYCKA</name>
<evidence type="ECO:0000313" key="1">
    <source>
        <dbReference type="EMBL" id="OOK67022.1"/>
    </source>
</evidence>
<accession>A0A1V3WJJ0</accession>
<dbReference type="AlphaFoldDB" id="A0A1V3WJJ0"/>
<reference evidence="1 2" key="1">
    <citation type="submission" date="2017-02" db="EMBL/GenBank/DDBJ databases">
        <title>Complete genome sequences of Mycobacterium kansasii strains isolated from rhesus macaques.</title>
        <authorList>
            <person name="Panda A."/>
            <person name="Nagaraj S."/>
            <person name="Zhao X."/>
            <person name="Tettelin H."/>
            <person name="Detolla L.J."/>
        </authorList>
    </citation>
    <scope>NUCLEOTIDE SEQUENCE [LARGE SCALE GENOMIC DNA]</scope>
    <source>
        <strain evidence="1 2">11-3469</strain>
    </source>
</reference>
<dbReference type="EMBL" id="MVBN01000009">
    <property type="protein sequence ID" value="OOK67022.1"/>
    <property type="molecule type" value="Genomic_DNA"/>
</dbReference>
<protein>
    <submittedName>
        <fullName evidence="1">Putative carbon monoxide dehydrogenase small chain CoxS</fullName>
    </submittedName>
</protein>
<gene>
    <name evidence="1" type="ORF">BZL29_7377</name>
</gene>
<comment type="caution">
    <text evidence="1">The sequence shown here is derived from an EMBL/GenBank/DDBJ whole genome shotgun (WGS) entry which is preliminary data.</text>
</comment>
<organism evidence="1 2">
    <name type="scientific">Mycobacterium kansasii</name>
    <dbReference type="NCBI Taxonomy" id="1768"/>
    <lineage>
        <taxon>Bacteria</taxon>
        <taxon>Bacillati</taxon>
        <taxon>Actinomycetota</taxon>
        <taxon>Actinomycetes</taxon>
        <taxon>Mycobacteriales</taxon>
        <taxon>Mycobacteriaceae</taxon>
        <taxon>Mycobacterium</taxon>
    </lineage>
</organism>
<dbReference type="Proteomes" id="UP000188532">
    <property type="component" value="Unassembled WGS sequence"/>
</dbReference>